<dbReference type="SUPFAM" id="SSF51621">
    <property type="entry name" value="Phosphoenolpyruvate/pyruvate domain"/>
    <property type="match status" value="1"/>
</dbReference>
<dbReference type="AlphaFoldDB" id="A0ABD1W290"/>
<proteinExistence type="inferred from homology"/>
<dbReference type="Pfam" id="PF03328">
    <property type="entry name" value="HpcH_HpaI"/>
    <property type="match status" value="1"/>
</dbReference>
<evidence type="ECO:0000313" key="6">
    <source>
        <dbReference type="Proteomes" id="UP001604277"/>
    </source>
</evidence>
<dbReference type="InterPro" id="IPR015813">
    <property type="entry name" value="Pyrv/PenolPyrv_kinase-like_dom"/>
</dbReference>
<dbReference type="GO" id="GO:0016829">
    <property type="term" value="F:lyase activity"/>
    <property type="evidence" value="ECO:0007669"/>
    <property type="project" value="UniProtKB-KW"/>
</dbReference>
<sequence>MGQKALDLGPQGLIFSMIDNPDLAQQAVSYCRYPPNGIHGAAHPIVRASKYGIDEDYLTTCENDLFLMCQVESMEGIRNVKEIAAVDGVDCIQIGPLDLSANMGQLLDPVNDKVKAMMSGAEEAVIGIKSKKGNGSNGPYLAGFAMQNDGPNELRARGYNMLSGGVDIGLYRNAALDDVKRFKMGLNPTREIDRTADVSSFVNIQSK</sequence>
<dbReference type="Proteomes" id="UP001604277">
    <property type="component" value="Unassembled WGS sequence"/>
</dbReference>
<organism evidence="5 6">
    <name type="scientific">Forsythia ovata</name>
    <dbReference type="NCBI Taxonomy" id="205694"/>
    <lineage>
        <taxon>Eukaryota</taxon>
        <taxon>Viridiplantae</taxon>
        <taxon>Streptophyta</taxon>
        <taxon>Embryophyta</taxon>
        <taxon>Tracheophyta</taxon>
        <taxon>Spermatophyta</taxon>
        <taxon>Magnoliopsida</taxon>
        <taxon>eudicotyledons</taxon>
        <taxon>Gunneridae</taxon>
        <taxon>Pentapetalae</taxon>
        <taxon>asterids</taxon>
        <taxon>lamiids</taxon>
        <taxon>Lamiales</taxon>
        <taxon>Oleaceae</taxon>
        <taxon>Forsythieae</taxon>
        <taxon>Forsythia</taxon>
    </lineage>
</organism>
<reference evidence="6" key="1">
    <citation type="submission" date="2024-07" db="EMBL/GenBank/DDBJ databases">
        <title>Two chromosome-level genome assemblies of Korean endemic species Abeliophyllum distichum and Forsythia ovata (Oleaceae).</title>
        <authorList>
            <person name="Jang H."/>
        </authorList>
    </citation>
    <scope>NUCLEOTIDE SEQUENCE [LARGE SCALE GENOMIC DNA]</scope>
</reference>
<dbReference type="InterPro" id="IPR050251">
    <property type="entry name" value="HpcH-HpaI_aldolase"/>
</dbReference>
<keyword evidence="6" id="KW-1185">Reference proteome</keyword>
<evidence type="ECO:0000256" key="1">
    <source>
        <dbReference type="ARBA" id="ARBA00005568"/>
    </source>
</evidence>
<feature type="domain" description="HpcH/HpaI aldolase/citrate lyase" evidence="4">
    <location>
        <begin position="4"/>
        <end position="174"/>
    </location>
</feature>
<comment type="caution">
    <text evidence="5">The sequence shown here is derived from an EMBL/GenBank/DDBJ whole genome shotgun (WGS) entry which is preliminary data.</text>
</comment>
<dbReference type="PANTHER" id="PTHR30502">
    <property type="entry name" value="2-KETO-3-DEOXY-L-RHAMNONATE ALDOLASE"/>
    <property type="match status" value="1"/>
</dbReference>
<dbReference type="Gene3D" id="3.20.20.60">
    <property type="entry name" value="Phosphoenolpyruvate-binding domains"/>
    <property type="match status" value="1"/>
</dbReference>
<gene>
    <name evidence="5" type="ORF">Fot_13013</name>
</gene>
<evidence type="ECO:0000256" key="3">
    <source>
        <dbReference type="ARBA" id="ARBA00023239"/>
    </source>
</evidence>
<dbReference type="EMBL" id="JBFOLJ010000004">
    <property type="protein sequence ID" value="KAL2543780.1"/>
    <property type="molecule type" value="Genomic_DNA"/>
</dbReference>
<dbReference type="PANTHER" id="PTHR30502:SF0">
    <property type="entry name" value="PHOSPHOENOLPYRUVATE CARBOXYLASE FAMILY PROTEIN"/>
    <property type="match status" value="1"/>
</dbReference>
<protein>
    <submittedName>
        <fullName evidence="5">Phosphoenolpyruvate carboxylase family protein</fullName>
    </submittedName>
</protein>
<dbReference type="GO" id="GO:0046872">
    <property type="term" value="F:metal ion binding"/>
    <property type="evidence" value="ECO:0007669"/>
    <property type="project" value="UniProtKB-KW"/>
</dbReference>
<dbReference type="InterPro" id="IPR005000">
    <property type="entry name" value="Aldolase/citrate-lyase_domain"/>
</dbReference>
<comment type="similarity">
    <text evidence="1">Belongs to the HpcH/HpaI aldolase family.</text>
</comment>
<evidence type="ECO:0000259" key="4">
    <source>
        <dbReference type="Pfam" id="PF03328"/>
    </source>
</evidence>
<evidence type="ECO:0000313" key="5">
    <source>
        <dbReference type="EMBL" id="KAL2543780.1"/>
    </source>
</evidence>
<keyword evidence="2" id="KW-0479">Metal-binding</keyword>
<evidence type="ECO:0000256" key="2">
    <source>
        <dbReference type="ARBA" id="ARBA00022723"/>
    </source>
</evidence>
<name>A0ABD1W290_9LAMI</name>
<keyword evidence="3" id="KW-0456">Lyase</keyword>
<accession>A0ABD1W290</accession>
<dbReference type="InterPro" id="IPR040442">
    <property type="entry name" value="Pyrv_kinase-like_dom_sf"/>
</dbReference>